<dbReference type="Pfam" id="PF13027">
    <property type="entry name" value="DUF3888"/>
    <property type="match status" value="1"/>
</dbReference>
<dbReference type="InterPro" id="IPR024984">
    <property type="entry name" value="DUF3888"/>
</dbReference>
<comment type="caution">
    <text evidence="1">The sequence shown here is derived from an EMBL/GenBank/DDBJ whole genome shotgun (WGS) entry which is preliminary data.</text>
</comment>
<proteinExistence type="predicted"/>
<sequence length="223" mass="26666">MHDTLITSLSPYIDKAITQYYGYPKQSALFWTKILNIKREQQGGYSFTVKLQVRTFEHAHSSPFGNETMTMSVSPFGVKVISYEHQGDEWEMKIDKFKQELLEDIFRTFNLDLSSYKKYEYRQLQYLTEQRDDLKSLYSVNEEINNELNKDIKPPYKNFVAPFTFVKDEKAYILFKKTDGTNFVYSLLKKNDNKWIVIKKESLQGKEMPKELLWYMFKRKIDE</sequence>
<evidence type="ECO:0000313" key="2">
    <source>
        <dbReference type="Proteomes" id="UP001527099"/>
    </source>
</evidence>
<dbReference type="RefSeq" id="WP_268614812.1">
    <property type="nucleotide sequence ID" value="NZ_JAMDMX010000032.1"/>
</dbReference>
<accession>A0ABT4GAS0</accession>
<keyword evidence="2" id="KW-1185">Reference proteome</keyword>
<name>A0ABT4GAS0_9BACL</name>
<evidence type="ECO:0000313" key="1">
    <source>
        <dbReference type="EMBL" id="MCY9693284.1"/>
    </source>
</evidence>
<gene>
    <name evidence="1" type="ORF">M5X19_10340</name>
</gene>
<organism evidence="1 2">
    <name type="scientific">Paenibacillus alginolyticus</name>
    <dbReference type="NCBI Taxonomy" id="59839"/>
    <lineage>
        <taxon>Bacteria</taxon>
        <taxon>Bacillati</taxon>
        <taxon>Bacillota</taxon>
        <taxon>Bacilli</taxon>
        <taxon>Bacillales</taxon>
        <taxon>Paenibacillaceae</taxon>
        <taxon>Paenibacillus</taxon>
    </lineage>
</organism>
<dbReference type="Proteomes" id="UP001527099">
    <property type="component" value="Unassembled WGS sequence"/>
</dbReference>
<protein>
    <submittedName>
        <fullName evidence="1">DUF3888 domain-containing protein</fullName>
    </submittedName>
</protein>
<dbReference type="EMBL" id="JAMDMX010000032">
    <property type="protein sequence ID" value="MCY9693284.1"/>
    <property type="molecule type" value="Genomic_DNA"/>
</dbReference>
<reference evidence="1 2" key="1">
    <citation type="submission" date="2022-05" db="EMBL/GenBank/DDBJ databases">
        <title>Genome Sequencing of Bee-Associated Microbes.</title>
        <authorList>
            <person name="Dunlap C."/>
        </authorList>
    </citation>
    <scope>NUCLEOTIDE SEQUENCE [LARGE SCALE GENOMIC DNA]</scope>
    <source>
        <strain evidence="1 2">NRRL B-14421</strain>
    </source>
</reference>